<feature type="chain" id="PRO_5018257955" evidence="1">
    <location>
        <begin position="17"/>
        <end position="138"/>
    </location>
</feature>
<proteinExistence type="predicted"/>
<protein>
    <submittedName>
        <fullName evidence="2">Uncharacterized protein</fullName>
    </submittedName>
</protein>
<dbReference type="OrthoDB" id="10629809at2759"/>
<keyword evidence="3" id="KW-1185">Reference proteome</keyword>
<accession>A0A3P7LQL2</accession>
<dbReference type="Proteomes" id="UP000270094">
    <property type="component" value="Unassembled WGS sequence"/>
</dbReference>
<evidence type="ECO:0000256" key="1">
    <source>
        <dbReference type="SAM" id="SignalP"/>
    </source>
</evidence>
<dbReference type="EMBL" id="UYYB01113305">
    <property type="protein sequence ID" value="VDM81518.1"/>
    <property type="molecule type" value="Genomic_DNA"/>
</dbReference>
<keyword evidence="1" id="KW-0732">Signal</keyword>
<gene>
    <name evidence="2" type="ORF">SVUK_LOCUS16516</name>
</gene>
<evidence type="ECO:0000313" key="3">
    <source>
        <dbReference type="Proteomes" id="UP000270094"/>
    </source>
</evidence>
<evidence type="ECO:0000313" key="2">
    <source>
        <dbReference type="EMBL" id="VDM81518.1"/>
    </source>
</evidence>
<name>A0A3P7LQL2_STRVU</name>
<organism evidence="2 3">
    <name type="scientific">Strongylus vulgaris</name>
    <name type="common">Blood worm</name>
    <dbReference type="NCBI Taxonomy" id="40348"/>
    <lineage>
        <taxon>Eukaryota</taxon>
        <taxon>Metazoa</taxon>
        <taxon>Ecdysozoa</taxon>
        <taxon>Nematoda</taxon>
        <taxon>Chromadorea</taxon>
        <taxon>Rhabditida</taxon>
        <taxon>Rhabditina</taxon>
        <taxon>Rhabditomorpha</taxon>
        <taxon>Strongyloidea</taxon>
        <taxon>Strongylidae</taxon>
        <taxon>Strongylus</taxon>
    </lineage>
</organism>
<dbReference type="AlphaFoldDB" id="A0A3P7LQL2"/>
<sequence length="138" mass="15193">MKIVLLVVLAASIAFAQFAPQYQQQPQQIYATKPFLYNQPATRYNQLRTNTNTGYSSSNANYNNGYNANNNGFGTTGYSSNYGTTPSLYSTANNNPYAYQTTTQYGTNRLYDQNGQWNGVASTTALMAVVTTAIAYLL</sequence>
<reference evidence="2 3" key="1">
    <citation type="submission" date="2018-11" db="EMBL/GenBank/DDBJ databases">
        <authorList>
            <consortium name="Pathogen Informatics"/>
        </authorList>
    </citation>
    <scope>NUCLEOTIDE SEQUENCE [LARGE SCALE GENOMIC DNA]</scope>
</reference>
<feature type="signal peptide" evidence="1">
    <location>
        <begin position="1"/>
        <end position="16"/>
    </location>
</feature>